<evidence type="ECO:0000256" key="3">
    <source>
        <dbReference type="ARBA" id="ARBA00022485"/>
    </source>
</evidence>
<dbReference type="SUPFAM" id="SSF53098">
    <property type="entry name" value="Ribonuclease H-like"/>
    <property type="match status" value="1"/>
</dbReference>
<evidence type="ECO:0000256" key="6">
    <source>
        <dbReference type="ARBA" id="ARBA00022705"/>
    </source>
</evidence>
<keyword evidence="3 15" id="KW-0004">4Fe-4S</keyword>
<comment type="catalytic activity">
    <reaction evidence="15">
        <text>DNA(n) + a 2'-deoxyribonucleoside 5'-triphosphate = DNA(n+1) + diphosphate</text>
        <dbReference type="Rhea" id="RHEA:22508"/>
        <dbReference type="Rhea" id="RHEA-COMP:17339"/>
        <dbReference type="Rhea" id="RHEA-COMP:17340"/>
        <dbReference type="ChEBI" id="CHEBI:33019"/>
        <dbReference type="ChEBI" id="CHEBI:61560"/>
        <dbReference type="ChEBI" id="CHEBI:173112"/>
        <dbReference type="EC" id="2.7.7.7"/>
    </reaction>
</comment>
<keyword evidence="6 15" id="KW-0235">DNA replication</keyword>
<dbReference type="Pfam" id="PF22634">
    <property type="entry name" value="POL2_thumb"/>
    <property type="match status" value="1"/>
</dbReference>
<dbReference type="EC" id="2.7.7.7" evidence="15"/>
<feature type="compositionally biased region" description="Acidic residues" evidence="16">
    <location>
        <begin position="801"/>
        <end position="813"/>
    </location>
</feature>
<dbReference type="InterPro" id="IPR013697">
    <property type="entry name" value="DNA_pol_e_suA_C"/>
</dbReference>
<keyword evidence="7 15" id="KW-0479">Metal-binding</keyword>
<keyword evidence="9 15" id="KW-0862">Zinc</keyword>
<dbReference type="Gene3D" id="3.30.342.10">
    <property type="entry name" value="DNA Polymerase, chain B, domain 1"/>
    <property type="match status" value="1"/>
</dbReference>
<dbReference type="GO" id="GO:0051539">
    <property type="term" value="F:4 iron, 4 sulfur cluster binding"/>
    <property type="evidence" value="ECO:0007669"/>
    <property type="project" value="UniProtKB-KW"/>
</dbReference>
<dbReference type="PANTHER" id="PTHR10670:SF0">
    <property type="entry name" value="DNA POLYMERASE EPSILON CATALYTIC SUBUNIT A"/>
    <property type="match status" value="1"/>
</dbReference>
<gene>
    <name evidence="18" type="ORF">BgAZ_110180</name>
</gene>
<protein>
    <recommendedName>
        <fullName evidence="15">DNA polymerase epsilon catalytic subunit</fullName>
        <ecNumber evidence="15">2.7.7.7</ecNumber>
    </recommendedName>
</protein>
<keyword evidence="4 15" id="KW-0808">Transferase</keyword>
<dbReference type="GO" id="GO:0000278">
    <property type="term" value="P:mitotic cell cycle"/>
    <property type="evidence" value="ECO:0007669"/>
    <property type="project" value="TreeGrafter"/>
</dbReference>
<evidence type="ECO:0000256" key="16">
    <source>
        <dbReference type="SAM" id="MobiDB-lite"/>
    </source>
</evidence>
<dbReference type="EMBL" id="JAVEPI010000001">
    <property type="protein sequence ID" value="KAK1445112.1"/>
    <property type="molecule type" value="Genomic_DNA"/>
</dbReference>
<keyword evidence="14 15" id="KW-0539">Nucleus</keyword>
<dbReference type="Pfam" id="PF23250">
    <property type="entry name" value="zf_DPOE_2"/>
    <property type="match status" value="1"/>
</dbReference>
<dbReference type="Gene3D" id="1.10.132.60">
    <property type="entry name" value="DNA polymerase family B, C-terminal domain"/>
    <property type="match status" value="1"/>
</dbReference>
<dbReference type="InterPro" id="IPR006134">
    <property type="entry name" value="DNA-dir_DNA_pol_B_multi_dom"/>
</dbReference>
<dbReference type="GO" id="GO:0006297">
    <property type="term" value="P:nucleotide-excision repair, DNA gap filling"/>
    <property type="evidence" value="ECO:0007669"/>
    <property type="project" value="TreeGrafter"/>
</dbReference>
<organism evidence="18 19">
    <name type="scientific">Babesia gibsoni</name>
    <dbReference type="NCBI Taxonomy" id="33632"/>
    <lineage>
        <taxon>Eukaryota</taxon>
        <taxon>Sar</taxon>
        <taxon>Alveolata</taxon>
        <taxon>Apicomplexa</taxon>
        <taxon>Aconoidasida</taxon>
        <taxon>Piroplasmida</taxon>
        <taxon>Babesiidae</taxon>
        <taxon>Babesia</taxon>
    </lineage>
</organism>
<evidence type="ECO:0000256" key="2">
    <source>
        <dbReference type="ARBA" id="ARBA00005755"/>
    </source>
</evidence>
<keyword evidence="10 15" id="KW-0239">DNA-directed DNA polymerase</keyword>
<dbReference type="InterPro" id="IPR006133">
    <property type="entry name" value="DNA-dir_DNA_pol_B_exonuc"/>
</dbReference>
<dbReference type="InterPro" id="IPR043502">
    <property type="entry name" value="DNA/RNA_pol_sf"/>
</dbReference>
<evidence type="ECO:0000259" key="17">
    <source>
        <dbReference type="SMART" id="SM01159"/>
    </source>
</evidence>
<dbReference type="Gene3D" id="3.30.420.10">
    <property type="entry name" value="Ribonuclease H-like superfamily/Ribonuclease H"/>
    <property type="match status" value="1"/>
</dbReference>
<comment type="cofactor">
    <cofactor evidence="15">
        <name>[4Fe-4S] cluster</name>
        <dbReference type="ChEBI" id="CHEBI:49883"/>
    </cofactor>
</comment>
<dbReference type="SMART" id="SM01159">
    <property type="entry name" value="DUF1744"/>
    <property type="match status" value="1"/>
</dbReference>
<evidence type="ECO:0000256" key="1">
    <source>
        <dbReference type="ARBA" id="ARBA00004123"/>
    </source>
</evidence>
<evidence type="ECO:0000256" key="4">
    <source>
        <dbReference type="ARBA" id="ARBA00022679"/>
    </source>
</evidence>
<keyword evidence="11 15" id="KW-0408">Iron</keyword>
<evidence type="ECO:0000256" key="10">
    <source>
        <dbReference type="ARBA" id="ARBA00022932"/>
    </source>
</evidence>
<keyword evidence="13 15" id="KW-0238">DNA-binding</keyword>
<reference evidence="18" key="1">
    <citation type="submission" date="2023-08" db="EMBL/GenBank/DDBJ databases">
        <title>Draft sequence of the Babesia gibsoni genome.</title>
        <authorList>
            <person name="Yamagishi J.Y."/>
            <person name="Xuan X.X."/>
        </authorList>
    </citation>
    <scope>NUCLEOTIDE SEQUENCE</scope>
    <source>
        <strain evidence="18">Azabu</strain>
    </source>
</reference>
<dbReference type="InterPro" id="IPR036397">
    <property type="entry name" value="RNaseH_sf"/>
</dbReference>
<feature type="domain" description="DNA polymerase epsilon catalytic subunit A C-terminal" evidence="17">
    <location>
        <begin position="1653"/>
        <end position="2080"/>
    </location>
</feature>
<evidence type="ECO:0000256" key="11">
    <source>
        <dbReference type="ARBA" id="ARBA00023004"/>
    </source>
</evidence>
<sequence>MRAPRRSPLWSLTGKRSGFLYNMVPTTVPDGTCISRSTSGIDRDALINQSASGAFKGPNDLSDAVPRTALALYFVSDDGSEWHTNVVHAPYFYVSVLGDYPVDQIIHFLQGKFSSKNVGPTLLEHCNRIDLSQPNHIESFDPVDGRPIHDIRHLIKISFNTIDQLERAKQLLQSLKRDLDKQLRLHHGGPGAKETSGGIKYETEEYMLGQFDDEAVSDLRISGQSIGVFMDDEDAQRVFECMSHLGDIYEHDVRYVTRVSIDLSIRCGTWYDIERLPNEVNFTALEKALMPPLNVFAWDIECYKAPLKFPDVETDEIILVSIMFNGQGYLIVNRSVVSKDITEFSYYPSEEMSGAGCFRVYNEQTEVDLIKRFFDLILLLCPHIIVTYNGDIFDFPYVHRRAEINGLSMEKMLHLYHTGNDIFTGHAIVNMDCYRWVERDSYLPFGSRTLKQVCKIKLKYNPTEIDPEEMVPAARNDPQKLAVYSVSDAVATYYLYMKYIHSFVFALCYIVPLPPNDVLRQGSGTLCENLLMAEAYASGVLFPNKHQQIPIRYFQDPKTSSHHLIYENSYIGARVETLRCGLFRDDLEEQFELKSSTYQTLIDELDDTLKAWADTHLGPADVNSTEVGVPQDAVVGSMEIDGPEIIATASMETVVPYGTDTVANSFEMPLSKKAPPKWLKRRFAKFSNFEEVYDDICERLCRLRDSPSIRTFPRIYHLDVGAMYPNIILSQRLQPTAIVTEEFCQKCSYYKEASICQKRMQWKQKLEISPVDRSHILPLMKDLQSRSYRSTSVRYERNAADDDDSEASSDDNDGPTVPQVKQTMKTWYQLSEREQGAELQKVVKAYSQRVMHKMKAHREVNVESIVCQRENSFYVKTVQSFRDKRYVYKKLKKDAETELKVLLRNPKGNSVKIKEARDRALVNDSLQLAHKCILNSFYGYVKRGGSRWYSMEMGAIVTYSGAEIIDSSRRLIDDLGTPIELDTDGIWCMLPDIFPAVVELTYTTDEQGGSGYSKTVELEYMTTVLNRMVERNWTNDQYLEMEDVGKYQVTRRNEILFELDGPWHSMFLPASEKSEDLLKKRYVVFNHNNQIVELKGFEIKRRGEMRMIQLLQEEIFPSFLMGTTKEQAYRKAAEIGLRYRKSLDTRAENMPDDDMFDLLVSRKTVKTPVIKQPNMKCFGITTAKRLAELFKNDSYINDGNLSMSYLLVAHPSEAARTARAIPIQTFKVDAGLRGQCISRWLRMQLSTAMNSGVRDILDWGYYREKLDTQLLKLVCIPAVLQGLDNPIPVISLPAWLKKRKAAAEGKQKDITSFFGPSIQKVNGVAKKEPTSAIKTETRENKWNGFKKASHEKKETSTPVSKSWIQKLKAKWSSLVKEFQRHQRTINRNITNSVYTELKRFIMETPSTQTDSFSTDNSAQRLYKLDFDDMYMLLTERWHLYSYSLDKETPGVMNCLVSVYNKPVFLNVRVELWRKIYVNCLSEWEVKSNENIQVTAVNQRYILPRGTLQKHLIELDMREVYFLSNIKNSLSSIFHKTILGVYESQIPIEFDFAVKLGNVMQISRQDVKDTLNEQHYFKSPALQGITAMQSSDTIKYMNDVETIFVHVIHGNNPDTKRRNRVFAAVYSKGNDKVNKLFIGGGTNMFTGLESEFPNIVDSILKVHKEGKKRHDSSQHDNYSNPELFPDCFGSVYDPEFEFNNAPATGCRNAIKRLDQHLMSLRPQTAHRKYALYVCSTVDTSDFGEWSKGISYPVYFDKNEAIDQHQLPTVGFVKKAFDLSMELLDKHRLDMELKFSLSKIVSIPIGNLLGMSTVGTNKLVLDVMYARALRNSSSLLWGTNDSGCDLGLSKTVKMKHSDYDIVSHETTFKVSNPGLYRGYGAKISFNQSLMYNAIMMESKAAEVPEVVLADVNKSPVEETKEELQHEVRMAHVAEFHPLAFRALGGVLDNLIKLTNIIFEQVEYSTFQGIVNICSFIKPWLSDPCSIMYDPALYSRALVCTKKYMSSLLHHISHFSQLKALHVDETHIVVDANTFSVTKGRNKVNEAFQSLASSESRFKNIPFYIEEEYIAMVELAPNCYIRYKNYVDATHTNCSENLKPLEYFPVAVEMFIRYFLKTIALNPLWKTIQQFYEFDAEDESSSVVASREPLALVTHDMGELKKTLESNVVNDWLQPGLLFTKLYEFLKDTESFQAAFDSDNRFGRLEFPMVPGSLVYGSTNWRLETVKLICHIIRIDRAIDWKDMPKITAFEEKRHQLFLLAGESEYASISWSPPMKKLELPSVYCNECFMVFDLDVLSNCTCVDDENGAAKYFWRCDMCGAPLKNRDVETKLIEFMENLFYAFQSQDVVCPECKTVKHMYLRRVCKCGREYVPRLLPELWRDCCEIISQISQLAKMKCLQECIALLSDLN</sequence>
<dbReference type="FunFam" id="3.30.420.10:FF:000010">
    <property type="entry name" value="DNA polymerase epsilon catalytic subunit"/>
    <property type="match status" value="1"/>
</dbReference>
<dbReference type="InterPro" id="IPR012337">
    <property type="entry name" value="RNaseH-like_sf"/>
</dbReference>
<keyword evidence="12 15" id="KW-0411">Iron-sulfur</keyword>
<evidence type="ECO:0000313" key="19">
    <source>
        <dbReference type="Proteomes" id="UP001230268"/>
    </source>
</evidence>
<evidence type="ECO:0000256" key="13">
    <source>
        <dbReference type="ARBA" id="ARBA00023125"/>
    </source>
</evidence>
<evidence type="ECO:0000256" key="14">
    <source>
        <dbReference type="ARBA" id="ARBA00023242"/>
    </source>
</evidence>
<evidence type="ECO:0000313" key="18">
    <source>
        <dbReference type="EMBL" id="KAK1445112.1"/>
    </source>
</evidence>
<feature type="region of interest" description="Disordered" evidence="16">
    <location>
        <begin position="790"/>
        <end position="819"/>
    </location>
</feature>
<dbReference type="Pfam" id="PF22912">
    <property type="entry name" value="zf-DPOE"/>
    <property type="match status" value="1"/>
</dbReference>
<name>A0AAD8PH11_BABGI</name>
<dbReference type="GO" id="GO:0008270">
    <property type="term" value="F:zinc ion binding"/>
    <property type="evidence" value="ECO:0007669"/>
    <property type="project" value="UniProtKB-KW"/>
</dbReference>
<evidence type="ECO:0000256" key="12">
    <source>
        <dbReference type="ARBA" id="ARBA00023014"/>
    </source>
</evidence>
<keyword evidence="5 15" id="KW-0548">Nucleotidyltransferase</keyword>
<dbReference type="Pfam" id="PF00136">
    <property type="entry name" value="DNA_pol_B"/>
    <property type="match status" value="1"/>
</dbReference>
<evidence type="ECO:0000256" key="8">
    <source>
        <dbReference type="ARBA" id="ARBA00022771"/>
    </source>
</evidence>
<dbReference type="Pfam" id="PF03104">
    <property type="entry name" value="DNA_pol_B_exo1"/>
    <property type="match status" value="1"/>
</dbReference>
<dbReference type="GO" id="GO:0003887">
    <property type="term" value="F:DNA-directed DNA polymerase activity"/>
    <property type="evidence" value="ECO:0007669"/>
    <property type="project" value="UniProtKB-KW"/>
</dbReference>
<dbReference type="Pfam" id="PF08490">
    <property type="entry name" value="DUF1744"/>
    <property type="match status" value="1"/>
</dbReference>
<dbReference type="GO" id="GO:0006287">
    <property type="term" value="P:base-excision repair, gap-filling"/>
    <property type="evidence" value="ECO:0007669"/>
    <property type="project" value="TreeGrafter"/>
</dbReference>
<accession>A0AAD8PH11</accession>
<dbReference type="GO" id="GO:0003677">
    <property type="term" value="F:DNA binding"/>
    <property type="evidence" value="ECO:0007669"/>
    <property type="project" value="UniProtKB-KW"/>
</dbReference>
<comment type="similarity">
    <text evidence="2 15">Belongs to the DNA polymerase type-B family.</text>
</comment>
<evidence type="ECO:0000256" key="9">
    <source>
        <dbReference type="ARBA" id="ARBA00022833"/>
    </source>
</evidence>
<dbReference type="GO" id="GO:0045004">
    <property type="term" value="P:DNA replication proofreading"/>
    <property type="evidence" value="ECO:0007669"/>
    <property type="project" value="TreeGrafter"/>
</dbReference>
<dbReference type="InterPro" id="IPR006172">
    <property type="entry name" value="DNA-dir_DNA_pol_B"/>
</dbReference>
<dbReference type="InterPro" id="IPR055191">
    <property type="entry name" value="POL2_thumb"/>
</dbReference>
<dbReference type="InterPro" id="IPR054475">
    <property type="entry name" value="Znf-DPOE"/>
</dbReference>
<evidence type="ECO:0000256" key="7">
    <source>
        <dbReference type="ARBA" id="ARBA00022723"/>
    </source>
</evidence>
<dbReference type="SMART" id="SM00486">
    <property type="entry name" value="POLBc"/>
    <property type="match status" value="1"/>
</dbReference>
<dbReference type="GO" id="GO:0006272">
    <property type="term" value="P:leading strand elongation"/>
    <property type="evidence" value="ECO:0007669"/>
    <property type="project" value="TreeGrafter"/>
</dbReference>
<dbReference type="InterPro" id="IPR023211">
    <property type="entry name" value="DNA_pol_palm_dom_sf"/>
</dbReference>
<comment type="function">
    <text evidence="15">DNA polymerase II participates in chromosomal DNA replication.</text>
</comment>
<evidence type="ECO:0000256" key="15">
    <source>
        <dbReference type="RuleBase" id="RU365029"/>
    </source>
</evidence>
<proteinExistence type="inferred from homology"/>
<dbReference type="PANTHER" id="PTHR10670">
    <property type="entry name" value="DNA POLYMERASE EPSILON CATALYTIC SUBUNIT A"/>
    <property type="match status" value="1"/>
</dbReference>
<dbReference type="InterPro" id="IPR042087">
    <property type="entry name" value="DNA_pol_B_thumb"/>
</dbReference>
<dbReference type="InterPro" id="IPR029703">
    <property type="entry name" value="POL2"/>
</dbReference>
<keyword evidence="8 15" id="KW-0863">Zinc-finger</keyword>
<dbReference type="GO" id="GO:0008310">
    <property type="term" value="F:single-stranded DNA 3'-5' DNA exonuclease activity"/>
    <property type="evidence" value="ECO:0007669"/>
    <property type="project" value="TreeGrafter"/>
</dbReference>
<keyword evidence="19" id="KW-1185">Reference proteome</keyword>
<dbReference type="GO" id="GO:0000166">
    <property type="term" value="F:nucleotide binding"/>
    <property type="evidence" value="ECO:0007669"/>
    <property type="project" value="InterPro"/>
</dbReference>
<dbReference type="Gene3D" id="3.90.1600.10">
    <property type="entry name" value="Palm domain of DNA polymerase"/>
    <property type="match status" value="1"/>
</dbReference>
<evidence type="ECO:0000256" key="5">
    <source>
        <dbReference type="ARBA" id="ARBA00022695"/>
    </source>
</evidence>
<dbReference type="GO" id="GO:0008622">
    <property type="term" value="C:epsilon DNA polymerase complex"/>
    <property type="evidence" value="ECO:0007669"/>
    <property type="project" value="InterPro"/>
</dbReference>
<comment type="caution">
    <text evidence="18">The sequence shown here is derived from an EMBL/GenBank/DDBJ whole genome shotgun (WGS) entry which is preliminary data.</text>
</comment>
<dbReference type="Proteomes" id="UP001230268">
    <property type="component" value="Unassembled WGS sequence"/>
</dbReference>
<dbReference type="SUPFAM" id="SSF56672">
    <property type="entry name" value="DNA/RNA polymerases"/>
    <property type="match status" value="1"/>
</dbReference>
<comment type="subcellular location">
    <subcellularLocation>
        <location evidence="1 15">Nucleus</location>
    </subcellularLocation>
</comment>